<proteinExistence type="predicted"/>
<evidence type="ECO:0000313" key="1">
    <source>
        <dbReference type="EMBL" id="KAK3584670.1"/>
    </source>
</evidence>
<comment type="caution">
    <text evidence="1">The sequence shown here is derived from an EMBL/GenBank/DDBJ whole genome shotgun (WGS) entry which is preliminary data.</text>
</comment>
<protein>
    <submittedName>
        <fullName evidence="1">Uncharacterized protein</fullName>
    </submittedName>
</protein>
<keyword evidence="2" id="KW-1185">Reference proteome</keyword>
<reference evidence="1" key="1">
    <citation type="journal article" date="2021" name="Genome Biol. Evol.">
        <title>A High-Quality Reference Genome for a Parasitic Bivalve with Doubly Uniparental Inheritance (Bivalvia: Unionida).</title>
        <authorList>
            <person name="Smith C.H."/>
        </authorList>
    </citation>
    <scope>NUCLEOTIDE SEQUENCE</scope>
    <source>
        <strain evidence="1">CHS0354</strain>
    </source>
</reference>
<dbReference type="Proteomes" id="UP001195483">
    <property type="component" value="Unassembled WGS sequence"/>
</dbReference>
<evidence type="ECO:0000313" key="2">
    <source>
        <dbReference type="Proteomes" id="UP001195483"/>
    </source>
</evidence>
<dbReference type="EMBL" id="JAEAOA010000126">
    <property type="protein sequence ID" value="KAK3584670.1"/>
    <property type="molecule type" value="Genomic_DNA"/>
</dbReference>
<reference evidence="1" key="3">
    <citation type="submission" date="2023-05" db="EMBL/GenBank/DDBJ databases">
        <authorList>
            <person name="Smith C.H."/>
        </authorList>
    </citation>
    <scope>NUCLEOTIDE SEQUENCE</scope>
    <source>
        <strain evidence="1">CHS0354</strain>
        <tissue evidence="1">Mantle</tissue>
    </source>
</reference>
<gene>
    <name evidence="1" type="ORF">CHS0354_001250</name>
</gene>
<reference evidence="1" key="2">
    <citation type="journal article" date="2021" name="Genome Biol. Evol.">
        <title>Developing a high-quality reference genome for a parasitic bivalve with doubly uniparental inheritance (Bivalvia: Unionida).</title>
        <authorList>
            <person name="Smith C.H."/>
        </authorList>
    </citation>
    <scope>NUCLEOTIDE SEQUENCE</scope>
    <source>
        <strain evidence="1">CHS0354</strain>
        <tissue evidence="1">Mantle</tissue>
    </source>
</reference>
<accession>A0AAE0VPW2</accession>
<dbReference type="AlphaFoldDB" id="A0AAE0VPW2"/>
<feature type="non-terminal residue" evidence="1">
    <location>
        <position position="97"/>
    </location>
</feature>
<sequence>MKLRFGHSKLCLRVHYAQGSHVILPRRRYWHADLANLYTIFQFDVCKHSERLKDSHADIKFHWTVTAGVVDDYVCYALVTSDQFMTLDVFNGKMNIL</sequence>
<organism evidence="1 2">
    <name type="scientific">Potamilus streckersoni</name>
    <dbReference type="NCBI Taxonomy" id="2493646"/>
    <lineage>
        <taxon>Eukaryota</taxon>
        <taxon>Metazoa</taxon>
        <taxon>Spiralia</taxon>
        <taxon>Lophotrochozoa</taxon>
        <taxon>Mollusca</taxon>
        <taxon>Bivalvia</taxon>
        <taxon>Autobranchia</taxon>
        <taxon>Heteroconchia</taxon>
        <taxon>Palaeoheterodonta</taxon>
        <taxon>Unionida</taxon>
        <taxon>Unionoidea</taxon>
        <taxon>Unionidae</taxon>
        <taxon>Ambleminae</taxon>
        <taxon>Lampsilini</taxon>
        <taxon>Potamilus</taxon>
    </lineage>
</organism>
<name>A0AAE0VPW2_9BIVA</name>